<dbReference type="Gene3D" id="3.30.70.100">
    <property type="match status" value="1"/>
</dbReference>
<gene>
    <name evidence="1" type="ORF">RAN89_11640</name>
</gene>
<protein>
    <submittedName>
        <fullName evidence="1">L-rhamnose mutarotase</fullName>
    </submittedName>
</protein>
<dbReference type="PANTHER" id="PTHR43239:SF1">
    <property type="entry name" value="UPF0734 PROTEIN DDB_G0273871_DDB_G0273177"/>
    <property type="match status" value="1"/>
</dbReference>
<dbReference type="PANTHER" id="PTHR43239">
    <property type="entry name" value="UPF0734 PROTEIN DDB_G0273871/DDB_G0273177"/>
    <property type="match status" value="1"/>
</dbReference>
<dbReference type="Proteomes" id="UP001302257">
    <property type="component" value="Chromosome"/>
</dbReference>
<dbReference type="InterPro" id="IPR052996">
    <property type="entry name" value="Carb_Metab_Mutarotase"/>
</dbReference>
<name>A0ABZ0AXV3_9BURK</name>
<proteinExistence type="predicted"/>
<dbReference type="SUPFAM" id="SSF54909">
    <property type="entry name" value="Dimeric alpha+beta barrel"/>
    <property type="match status" value="1"/>
</dbReference>
<dbReference type="EMBL" id="CP132507">
    <property type="protein sequence ID" value="WNO03572.1"/>
    <property type="molecule type" value="Genomic_DNA"/>
</dbReference>
<reference evidence="1 2" key="1">
    <citation type="submission" date="2023-08" db="EMBL/GenBank/DDBJ databases">
        <title>Rhodoferax potami sp. nov. and Rhodoferax mekongensis sp. nov., isolated from the Mekong River in Thailand.</title>
        <authorList>
            <person name="Kitikhun S."/>
            <person name="Charoenyingcharoen P."/>
            <person name="Siriarchawattana P."/>
            <person name="Likhitrattanapisal S."/>
            <person name="Nilsakha T."/>
            <person name="Chanpet A."/>
            <person name="Rattanawaree P."/>
            <person name="Ingsriswang S."/>
        </authorList>
    </citation>
    <scope>NUCLEOTIDE SEQUENCE [LARGE SCALE GENOMIC DNA]</scope>
    <source>
        <strain evidence="1 2">TBRC 17307</strain>
    </source>
</reference>
<dbReference type="RefSeq" id="WP_313866463.1">
    <property type="nucleotide sequence ID" value="NZ_CP132507.1"/>
</dbReference>
<evidence type="ECO:0000313" key="1">
    <source>
        <dbReference type="EMBL" id="WNO03572.1"/>
    </source>
</evidence>
<keyword evidence="2" id="KW-1185">Reference proteome</keyword>
<accession>A0ABZ0AXV3</accession>
<evidence type="ECO:0000313" key="2">
    <source>
        <dbReference type="Proteomes" id="UP001302257"/>
    </source>
</evidence>
<dbReference type="InterPro" id="IPR011008">
    <property type="entry name" value="Dimeric_a/b-barrel"/>
</dbReference>
<organism evidence="1 2">
    <name type="scientific">Rhodoferax mekongensis</name>
    <dbReference type="NCBI Taxonomy" id="3068341"/>
    <lineage>
        <taxon>Bacteria</taxon>
        <taxon>Pseudomonadati</taxon>
        <taxon>Pseudomonadota</taxon>
        <taxon>Betaproteobacteria</taxon>
        <taxon>Burkholderiales</taxon>
        <taxon>Comamonadaceae</taxon>
        <taxon>Rhodoferax</taxon>
    </lineage>
</organism>
<sequence>MNVNTRYALALDLVDDEAKIAAYEKAHESIWPEVREHLLAQGVLGMEIYRLGTRMFMVMEVDPNVYSEAGMAHASLNNEAIVRWETLMWTFQAPTPWTPEGQKWVPMRRIFQLR</sequence>
<dbReference type="Pfam" id="PF05336">
    <property type="entry name" value="rhaM"/>
    <property type="match status" value="1"/>
</dbReference>
<dbReference type="InterPro" id="IPR008000">
    <property type="entry name" value="Rham/fucose_mutarotase"/>
</dbReference>